<dbReference type="Pfam" id="PF00149">
    <property type="entry name" value="Metallophos"/>
    <property type="match status" value="1"/>
</dbReference>
<protein>
    <recommendedName>
        <fullName evidence="2">Calcineurin-like phosphoesterase domain-containing protein</fullName>
    </recommendedName>
</protein>
<dbReference type="PANTHER" id="PTHR42850:SF4">
    <property type="entry name" value="ZINC-DEPENDENT ENDOPOLYPHOSPHATASE"/>
    <property type="match status" value="1"/>
</dbReference>
<dbReference type="GO" id="GO:0016791">
    <property type="term" value="F:phosphatase activity"/>
    <property type="evidence" value="ECO:0007669"/>
    <property type="project" value="TreeGrafter"/>
</dbReference>
<dbReference type="EMBL" id="NPEU01000002">
    <property type="protein sequence ID" value="RAI42280.1"/>
    <property type="molecule type" value="Genomic_DNA"/>
</dbReference>
<dbReference type="InterPro" id="IPR004843">
    <property type="entry name" value="Calcineurin-like_PHP"/>
</dbReference>
<dbReference type="SUPFAM" id="SSF56300">
    <property type="entry name" value="Metallo-dependent phosphatases"/>
    <property type="match status" value="1"/>
</dbReference>
<reference evidence="3 4" key="1">
    <citation type="submission" date="2017-07" db="EMBL/GenBank/DDBJ databases">
        <title>Draft Genome Sequences of Select Purple Nonsulfur Bacteria.</title>
        <authorList>
            <person name="Lasarre B."/>
            <person name="Mckinlay J.B."/>
        </authorList>
    </citation>
    <scope>NUCLEOTIDE SEQUENCE [LARGE SCALE GENOMIC DNA]</scope>
    <source>
        <strain evidence="3 4">DSM 11907</strain>
    </source>
</reference>
<gene>
    <name evidence="3" type="ORF">CH338_00580</name>
</gene>
<evidence type="ECO:0000259" key="2">
    <source>
        <dbReference type="Pfam" id="PF00149"/>
    </source>
</evidence>
<dbReference type="AlphaFoldDB" id="A0A327KTN2"/>
<evidence type="ECO:0000313" key="4">
    <source>
        <dbReference type="Proteomes" id="UP000248863"/>
    </source>
</evidence>
<sequence length="318" mass="35737">MNRSPSCGPSILSARVIPGGSHGCAPIQSRIGHDGLDPRKRDSTAPRRRRGGAASPNLLTRSRRTTASPDRTFTVWTLGRSKEPAFALPAGYRIYAIGDVHGRDDLLGDVFDRIDADLRGHHARHAIEVYLGDYVDRGPRSRDVIDRLLARARHRDTVFLKGNHETFLLDFISDPQVLRSWRQWGGLETLMSYGLRPSLNPDDAELAALSAALRMAVPDSHYAFFEAMVPFFTLGGYYFAHAGIRPGVPLTRQVEQDLLWIRDEFLEWEAPYEKMIVHGHTAVMEPEFRRNRINIDTGAYATGRLTCLMIENDTAFVL</sequence>
<proteinExistence type="predicted"/>
<dbReference type="CDD" id="cd00144">
    <property type="entry name" value="MPP_PPP_family"/>
    <property type="match status" value="1"/>
</dbReference>
<feature type="compositionally biased region" description="Basic and acidic residues" evidence="1">
    <location>
        <begin position="31"/>
        <end position="45"/>
    </location>
</feature>
<dbReference type="GO" id="GO:0008803">
    <property type="term" value="F:bis(5'-nucleosyl)-tetraphosphatase (symmetrical) activity"/>
    <property type="evidence" value="ECO:0007669"/>
    <property type="project" value="TreeGrafter"/>
</dbReference>
<dbReference type="InterPro" id="IPR050126">
    <property type="entry name" value="Ap4A_hydrolase"/>
</dbReference>
<evidence type="ECO:0000256" key="1">
    <source>
        <dbReference type="SAM" id="MobiDB-lite"/>
    </source>
</evidence>
<feature type="domain" description="Calcineurin-like phosphoesterase" evidence="2">
    <location>
        <begin position="93"/>
        <end position="279"/>
    </location>
</feature>
<dbReference type="InterPro" id="IPR029052">
    <property type="entry name" value="Metallo-depent_PP-like"/>
</dbReference>
<dbReference type="Proteomes" id="UP000248863">
    <property type="component" value="Unassembled WGS sequence"/>
</dbReference>
<dbReference type="Gene3D" id="3.60.21.10">
    <property type="match status" value="1"/>
</dbReference>
<accession>A0A327KTN2</accession>
<feature type="region of interest" description="Disordered" evidence="1">
    <location>
        <begin position="23"/>
        <end position="64"/>
    </location>
</feature>
<comment type="caution">
    <text evidence="3">The sequence shown here is derived from an EMBL/GenBank/DDBJ whole genome shotgun (WGS) entry which is preliminary data.</text>
</comment>
<dbReference type="OrthoDB" id="9807890at2"/>
<dbReference type="GO" id="GO:0005737">
    <property type="term" value="C:cytoplasm"/>
    <property type="evidence" value="ECO:0007669"/>
    <property type="project" value="TreeGrafter"/>
</dbReference>
<dbReference type="PANTHER" id="PTHR42850">
    <property type="entry name" value="METALLOPHOSPHOESTERASE"/>
    <property type="match status" value="1"/>
</dbReference>
<keyword evidence="4" id="KW-1185">Reference proteome</keyword>
<organism evidence="3 4">
    <name type="scientific">Rhodoplanes elegans</name>
    <dbReference type="NCBI Taxonomy" id="29408"/>
    <lineage>
        <taxon>Bacteria</taxon>
        <taxon>Pseudomonadati</taxon>
        <taxon>Pseudomonadota</taxon>
        <taxon>Alphaproteobacteria</taxon>
        <taxon>Hyphomicrobiales</taxon>
        <taxon>Nitrobacteraceae</taxon>
        <taxon>Rhodoplanes</taxon>
    </lineage>
</organism>
<dbReference type="GO" id="GO:0110154">
    <property type="term" value="P:RNA decapping"/>
    <property type="evidence" value="ECO:0007669"/>
    <property type="project" value="TreeGrafter"/>
</dbReference>
<evidence type="ECO:0000313" key="3">
    <source>
        <dbReference type="EMBL" id="RAI42280.1"/>
    </source>
</evidence>
<name>A0A327KTN2_9BRAD</name>